<accession>A0A4R7FWA5</accession>
<evidence type="ECO:0000313" key="3">
    <source>
        <dbReference type="Proteomes" id="UP000294506"/>
    </source>
</evidence>
<dbReference type="RefSeq" id="WP_133726561.1">
    <property type="nucleotide sequence ID" value="NZ_SOAN01000011.1"/>
</dbReference>
<evidence type="ECO:0000313" key="2">
    <source>
        <dbReference type="EMBL" id="TDS83005.1"/>
    </source>
</evidence>
<keyword evidence="3" id="KW-1185">Reference proteome</keyword>
<feature type="compositionally biased region" description="Polar residues" evidence="1">
    <location>
        <begin position="190"/>
        <end position="202"/>
    </location>
</feature>
<reference evidence="2 3" key="1">
    <citation type="submission" date="2019-03" db="EMBL/GenBank/DDBJ databases">
        <title>Genomic Encyclopedia of Type Strains, Phase III (KMG-III): the genomes of soil and plant-associated and newly described type strains.</title>
        <authorList>
            <person name="Whitman W."/>
        </authorList>
    </citation>
    <scope>NUCLEOTIDE SEQUENCE [LARGE SCALE GENOMIC DNA]</scope>
    <source>
        <strain evidence="2 3">DSM 27373</strain>
    </source>
</reference>
<evidence type="ECO:0000256" key="1">
    <source>
        <dbReference type="SAM" id="MobiDB-lite"/>
    </source>
</evidence>
<protein>
    <submittedName>
        <fullName evidence="2">Uncharacterized protein</fullName>
    </submittedName>
</protein>
<name>A0A4R7FWA5_9MICC</name>
<comment type="caution">
    <text evidence="2">The sequence shown here is derived from an EMBL/GenBank/DDBJ whole genome shotgun (WGS) entry which is preliminary data.</text>
</comment>
<proteinExistence type="predicted"/>
<dbReference type="Proteomes" id="UP000294506">
    <property type="component" value="Unassembled WGS sequence"/>
</dbReference>
<dbReference type="AlphaFoldDB" id="A0A4R7FWA5"/>
<sequence>MAAPPVSENAIIASLFFAIGVGRSPDPESPELTEELRETVTQMLQDQGASGSISQALEAVRAGRDAVTRDPSLSLSAQRYQELRSQFLTAQTAAPGRGRNVWPVGTSTILKRASGSWSAALQNVGLAASSRARPSGFGTARFSHEQFRTALRDFTAQGAGAGFTTSYQSYVDWRKLQRQQGRTDLPSGASIRNTYGSWSTALEQEDTTPPAEASPNRS</sequence>
<feature type="region of interest" description="Disordered" evidence="1">
    <location>
        <begin position="178"/>
        <end position="218"/>
    </location>
</feature>
<gene>
    <name evidence="2" type="ORF">EV640_11110</name>
</gene>
<dbReference type="EMBL" id="SOAN01000011">
    <property type="protein sequence ID" value="TDS83005.1"/>
    <property type="molecule type" value="Genomic_DNA"/>
</dbReference>
<organism evidence="2 3">
    <name type="scientific">Nesterenkonia aurantiaca</name>
    <dbReference type="NCBI Taxonomy" id="1436010"/>
    <lineage>
        <taxon>Bacteria</taxon>
        <taxon>Bacillati</taxon>
        <taxon>Actinomycetota</taxon>
        <taxon>Actinomycetes</taxon>
        <taxon>Micrococcales</taxon>
        <taxon>Micrococcaceae</taxon>
        <taxon>Nesterenkonia</taxon>
    </lineage>
</organism>